<dbReference type="Pfam" id="PF00892">
    <property type="entry name" value="EamA"/>
    <property type="match status" value="2"/>
</dbReference>
<sequence>MAKKIAGARGALFLMLAALIWGTAFVAQSLGMDHTGPCTFTGARSFIGALVLLPVVLLSRRLPGRKDQPAPQGSFWKRNGKLLASGALCGVLLGSGSLLQQAGIQFTTAGKAGFLTALYIVIVPVLGIFLGRRPGAKVWIGVMIALVGAYLLSVTTGEAGGLAIGPGDLLVLLSAIFFSLHILTVDRVAGQLDGVALSCVQFFVAGVLSTVLALFLEKPDFSGLLQAWGPLLYTGVLSSGVAYTLQILGQQRVQPTVASLILSLESVFAAVAGWIVLQEPLSPREIAGCVLVFAAVVLAQLPDRKQDAIPAPEGVRDTITQEKGT</sequence>
<keyword evidence="5 7" id="KW-1133">Transmembrane helix</keyword>
<accession>A0A9D1YCD3</accession>
<feature type="transmembrane region" description="Helical" evidence="7">
    <location>
        <begin position="227"/>
        <end position="245"/>
    </location>
</feature>
<reference evidence="9" key="2">
    <citation type="submission" date="2021-04" db="EMBL/GenBank/DDBJ databases">
        <authorList>
            <person name="Gilroy R."/>
        </authorList>
    </citation>
    <scope>NUCLEOTIDE SEQUENCE</scope>
    <source>
        <strain evidence="9">1282</strain>
    </source>
</reference>
<dbReference type="Gene3D" id="1.10.3730.20">
    <property type="match status" value="1"/>
</dbReference>
<dbReference type="SUPFAM" id="SSF103481">
    <property type="entry name" value="Multidrug resistance efflux transporter EmrE"/>
    <property type="match status" value="2"/>
</dbReference>
<dbReference type="InterPro" id="IPR037185">
    <property type="entry name" value="EmrE-like"/>
</dbReference>
<evidence type="ECO:0000256" key="3">
    <source>
        <dbReference type="ARBA" id="ARBA00022475"/>
    </source>
</evidence>
<dbReference type="InterPro" id="IPR051258">
    <property type="entry name" value="Diverse_Substrate_Transporter"/>
</dbReference>
<name>A0A9D1YCD3_9FIRM</name>
<dbReference type="AlphaFoldDB" id="A0A9D1YCD3"/>
<evidence type="ECO:0000313" key="9">
    <source>
        <dbReference type="EMBL" id="HIY25909.1"/>
    </source>
</evidence>
<evidence type="ECO:0000256" key="1">
    <source>
        <dbReference type="ARBA" id="ARBA00004651"/>
    </source>
</evidence>
<dbReference type="Proteomes" id="UP000823915">
    <property type="component" value="Unassembled WGS sequence"/>
</dbReference>
<dbReference type="InterPro" id="IPR000620">
    <property type="entry name" value="EamA_dom"/>
</dbReference>
<feature type="domain" description="EamA" evidence="8">
    <location>
        <begin position="166"/>
        <end position="298"/>
    </location>
</feature>
<dbReference type="PANTHER" id="PTHR42920">
    <property type="entry name" value="OS03G0707200 PROTEIN-RELATED"/>
    <property type="match status" value="1"/>
</dbReference>
<dbReference type="GO" id="GO:0005886">
    <property type="term" value="C:plasma membrane"/>
    <property type="evidence" value="ECO:0007669"/>
    <property type="project" value="UniProtKB-SubCell"/>
</dbReference>
<evidence type="ECO:0000256" key="2">
    <source>
        <dbReference type="ARBA" id="ARBA00007362"/>
    </source>
</evidence>
<keyword evidence="4 7" id="KW-0812">Transmembrane</keyword>
<evidence type="ECO:0000256" key="4">
    <source>
        <dbReference type="ARBA" id="ARBA00022692"/>
    </source>
</evidence>
<comment type="subcellular location">
    <subcellularLocation>
        <location evidence="1">Cell membrane</location>
        <topology evidence="1">Multi-pass membrane protein</topology>
    </subcellularLocation>
</comment>
<comment type="similarity">
    <text evidence="2">Belongs to the EamA transporter family.</text>
</comment>
<evidence type="ECO:0000259" key="8">
    <source>
        <dbReference type="Pfam" id="PF00892"/>
    </source>
</evidence>
<feature type="transmembrane region" description="Helical" evidence="7">
    <location>
        <begin position="42"/>
        <end position="59"/>
    </location>
</feature>
<feature type="transmembrane region" description="Helical" evidence="7">
    <location>
        <begin position="112"/>
        <end position="131"/>
    </location>
</feature>
<evidence type="ECO:0000256" key="6">
    <source>
        <dbReference type="ARBA" id="ARBA00023136"/>
    </source>
</evidence>
<gene>
    <name evidence="9" type="ORF">H9838_01895</name>
</gene>
<dbReference type="EMBL" id="DXDU01000023">
    <property type="protein sequence ID" value="HIY25909.1"/>
    <property type="molecule type" value="Genomic_DNA"/>
</dbReference>
<protein>
    <submittedName>
        <fullName evidence="9">DMT family transporter</fullName>
    </submittedName>
</protein>
<dbReference type="PANTHER" id="PTHR42920:SF5">
    <property type="entry name" value="EAMA DOMAIN-CONTAINING PROTEIN"/>
    <property type="match status" value="1"/>
</dbReference>
<feature type="domain" description="EamA" evidence="8">
    <location>
        <begin position="9"/>
        <end position="153"/>
    </location>
</feature>
<organism evidence="9 10">
    <name type="scientific">Candidatus Acutalibacter pullistercoris</name>
    <dbReference type="NCBI Taxonomy" id="2838418"/>
    <lineage>
        <taxon>Bacteria</taxon>
        <taxon>Bacillati</taxon>
        <taxon>Bacillota</taxon>
        <taxon>Clostridia</taxon>
        <taxon>Eubacteriales</taxon>
        <taxon>Acutalibacteraceae</taxon>
        <taxon>Acutalibacter</taxon>
    </lineage>
</organism>
<feature type="transmembrane region" description="Helical" evidence="7">
    <location>
        <begin position="195"/>
        <end position="215"/>
    </location>
</feature>
<feature type="transmembrane region" description="Helical" evidence="7">
    <location>
        <begin position="80"/>
        <end position="100"/>
    </location>
</feature>
<feature type="transmembrane region" description="Helical" evidence="7">
    <location>
        <begin position="138"/>
        <end position="156"/>
    </location>
</feature>
<feature type="transmembrane region" description="Helical" evidence="7">
    <location>
        <begin position="257"/>
        <end position="277"/>
    </location>
</feature>
<feature type="transmembrane region" description="Helical" evidence="7">
    <location>
        <begin position="162"/>
        <end position="183"/>
    </location>
</feature>
<keyword evidence="3" id="KW-1003">Cell membrane</keyword>
<reference evidence="9" key="1">
    <citation type="journal article" date="2021" name="PeerJ">
        <title>Extensive microbial diversity within the chicken gut microbiome revealed by metagenomics and culture.</title>
        <authorList>
            <person name="Gilroy R."/>
            <person name="Ravi A."/>
            <person name="Getino M."/>
            <person name="Pursley I."/>
            <person name="Horton D.L."/>
            <person name="Alikhan N.F."/>
            <person name="Baker D."/>
            <person name="Gharbi K."/>
            <person name="Hall N."/>
            <person name="Watson M."/>
            <person name="Adriaenssens E.M."/>
            <person name="Foster-Nyarko E."/>
            <person name="Jarju S."/>
            <person name="Secka A."/>
            <person name="Antonio M."/>
            <person name="Oren A."/>
            <person name="Chaudhuri R.R."/>
            <person name="La Ragione R."/>
            <person name="Hildebrand F."/>
            <person name="Pallen M.J."/>
        </authorList>
    </citation>
    <scope>NUCLEOTIDE SEQUENCE</scope>
    <source>
        <strain evidence="9">1282</strain>
    </source>
</reference>
<comment type="caution">
    <text evidence="9">The sequence shown here is derived from an EMBL/GenBank/DDBJ whole genome shotgun (WGS) entry which is preliminary data.</text>
</comment>
<evidence type="ECO:0000313" key="10">
    <source>
        <dbReference type="Proteomes" id="UP000823915"/>
    </source>
</evidence>
<proteinExistence type="inferred from homology"/>
<evidence type="ECO:0000256" key="7">
    <source>
        <dbReference type="SAM" id="Phobius"/>
    </source>
</evidence>
<keyword evidence="6 7" id="KW-0472">Membrane</keyword>
<evidence type="ECO:0000256" key="5">
    <source>
        <dbReference type="ARBA" id="ARBA00022989"/>
    </source>
</evidence>